<feature type="transmembrane region" description="Helical" evidence="1">
    <location>
        <begin position="105"/>
        <end position="125"/>
    </location>
</feature>
<evidence type="ECO:0000256" key="1">
    <source>
        <dbReference type="SAM" id="Phobius"/>
    </source>
</evidence>
<sequence>MTALRPVRRSGRRETREERADRRWNDLLQEVRVAQTGAQIMFGFLLGVAFTPRFRELNGFDHALYLTAVTLGAVATGTLIAPVAFHRLLAGRRVKPAMVRSAARLVCLGLGLLALAVCASLLLLYRVAGAGAAAAGLAAGALLAWIGITWLVLPLGLLRQRRGRARGRRPRRKP</sequence>
<organism evidence="2 3">
    <name type="scientific">Streptacidiphilus monticola</name>
    <dbReference type="NCBI Taxonomy" id="2161674"/>
    <lineage>
        <taxon>Bacteria</taxon>
        <taxon>Bacillati</taxon>
        <taxon>Actinomycetota</taxon>
        <taxon>Actinomycetes</taxon>
        <taxon>Kitasatosporales</taxon>
        <taxon>Streptomycetaceae</taxon>
        <taxon>Streptacidiphilus</taxon>
    </lineage>
</organism>
<keyword evidence="1" id="KW-0812">Transmembrane</keyword>
<feature type="transmembrane region" description="Helical" evidence="1">
    <location>
        <begin position="131"/>
        <end position="158"/>
    </location>
</feature>
<keyword evidence="1" id="KW-1133">Transmembrane helix</keyword>
<feature type="transmembrane region" description="Helical" evidence="1">
    <location>
        <begin position="31"/>
        <end position="51"/>
    </location>
</feature>
<dbReference type="InterPro" id="IPR046291">
    <property type="entry name" value="DUF6328"/>
</dbReference>
<comment type="caution">
    <text evidence="2">The sequence shown here is derived from an EMBL/GenBank/DDBJ whole genome shotgun (WGS) entry which is preliminary data.</text>
</comment>
<gene>
    <name evidence="2" type="ORF">ACFP3V_16925</name>
</gene>
<feature type="transmembrane region" description="Helical" evidence="1">
    <location>
        <begin position="63"/>
        <end position="85"/>
    </location>
</feature>
<evidence type="ECO:0000313" key="2">
    <source>
        <dbReference type="EMBL" id="MFC5908894.1"/>
    </source>
</evidence>
<proteinExistence type="predicted"/>
<dbReference type="Pfam" id="PF19853">
    <property type="entry name" value="DUF6328"/>
    <property type="match status" value="1"/>
</dbReference>
<dbReference type="EMBL" id="JBHSQJ010000068">
    <property type="protein sequence ID" value="MFC5908894.1"/>
    <property type="molecule type" value="Genomic_DNA"/>
</dbReference>
<keyword evidence="1" id="KW-0472">Membrane</keyword>
<name>A0ABW1G2C7_9ACTN</name>
<evidence type="ECO:0000313" key="3">
    <source>
        <dbReference type="Proteomes" id="UP001596174"/>
    </source>
</evidence>
<reference evidence="3" key="1">
    <citation type="journal article" date="2019" name="Int. J. Syst. Evol. Microbiol.">
        <title>The Global Catalogue of Microorganisms (GCM) 10K type strain sequencing project: providing services to taxonomists for standard genome sequencing and annotation.</title>
        <authorList>
            <consortium name="The Broad Institute Genomics Platform"/>
            <consortium name="The Broad Institute Genome Sequencing Center for Infectious Disease"/>
            <person name="Wu L."/>
            <person name="Ma J."/>
        </authorList>
    </citation>
    <scope>NUCLEOTIDE SEQUENCE [LARGE SCALE GENOMIC DNA]</scope>
    <source>
        <strain evidence="3">JCM 4816</strain>
    </source>
</reference>
<dbReference type="Proteomes" id="UP001596174">
    <property type="component" value="Unassembled WGS sequence"/>
</dbReference>
<protein>
    <submittedName>
        <fullName evidence="2">DUF6328 family protein</fullName>
    </submittedName>
</protein>
<keyword evidence="3" id="KW-1185">Reference proteome</keyword>
<dbReference type="RefSeq" id="WP_380584196.1">
    <property type="nucleotide sequence ID" value="NZ_JBHSQJ010000068.1"/>
</dbReference>
<accession>A0ABW1G2C7</accession>